<evidence type="ECO:0000313" key="12">
    <source>
        <dbReference type="Proteomes" id="UP000196435"/>
    </source>
</evidence>
<dbReference type="OrthoDB" id="9764363at2"/>
<dbReference type="EMBL" id="NIBU01000001">
    <property type="protein sequence ID" value="PHM38737.1"/>
    <property type="molecule type" value="Genomic_DNA"/>
</dbReference>
<name>A0A1N6MYG2_9GAMM</name>
<dbReference type="PANTHER" id="PTHR33209:SF1">
    <property type="entry name" value="PEPTIDASE S49 DOMAIN-CONTAINING PROTEIN"/>
    <property type="match status" value="1"/>
</dbReference>
<keyword evidence="13" id="KW-1185">Reference proteome</keyword>
<dbReference type="InterPro" id="IPR004635">
    <property type="entry name" value="Pept_S49_SppA"/>
</dbReference>
<dbReference type="InterPro" id="IPR002142">
    <property type="entry name" value="Peptidase_S49"/>
</dbReference>
<feature type="domain" description="Peptidase S49" evidence="9">
    <location>
        <begin position="142"/>
        <end position="297"/>
    </location>
</feature>
<dbReference type="GO" id="GO:0006465">
    <property type="term" value="P:signal peptide processing"/>
    <property type="evidence" value="ECO:0007669"/>
    <property type="project" value="InterPro"/>
</dbReference>
<feature type="active site" description="Proton donor/acceptor" evidence="7">
    <location>
        <position position="210"/>
    </location>
</feature>
<evidence type="ECO:0000256" key="7">
    <source>
        <dbReference type="PIRSR" id="PIRSR001217-1"/>
    </source>
</evidence>
<dbReference type="PANTHER" id="PTHR33209">
    <property type="entry name" value="PROTEASE 4"/>
    <property type="match status" value="1"/>
</dbReference>
<dbReference type="InterPro" id="IPR047272">
    <property type="entry name" value="S49_SppA_C"/>
</dbReference>
<dbReference type="CDD" id="cd07018">
    <property type="entry name" value="S49_SppA_67K_type"/>
    <property type="match status" value="1"/>
</dbReference>
<dbReference type="RefSeq" id="WP_086953293.1">
    <property type="nucleotide sequence ID" value="NZ_CAWNQC010000001.1"/>
</dbReference>
<reference evidence="12" key="2">
    <citation type="submission" date="2016-12" db="EMBL/GenBank/DDBJ databases">
        <authorList>
            <person name="Gaudriault S."/>
        </authorList>
    </citation>
    <scope>NUCLEOTIDE SEQUENCE [LARGE SCALE GENOMIC DNA]</scope>
    <source>
        <strain evidence="12">HGB1681 (deposited as PTA-6826 in the American Type Culture Collection)</strain>
    </source>
</reference>
<evidence type="ECO:0000313" key="11">
    <source>
        <dbReference type="EMBL" id="SIP73827.1"/>
    </source>
</evidence>
<evidence type="ECO:0000313" key="10">
    <source>
        <dbReference type="EMBL" id="PHM38737.1"/>
    </source>
</evidence>
<evidence type="ECO:0000313" key="13">
    <source>
        <dbReference type="Proteomes" id="UP000224871"/>
    </source>
</evidence>
<dbReference type="Gene3D" id="6.20.330.10">
    <property type="match status" value="1"/>
</dbReference>
<gene>
    <name evidence="11" type="primary">sppA</name>
    <name evidence="10" type="ORF">Xinn_00019</name>
    <name evidence="11" type="ORF">XIS1_460142</name>
</gene>
<dbReference type="CDD" id="cd07023">
    <property type="entry name" value="S49_Sppa_N_C"/>
    <property type="match status" value="1"/>
</dbReference>
<dbReference type="EMBL" id="FTLG01000188">
    <property type="protein sequence ID" value="SIP73827.1"/>
    <property type="molecule type" value="Genomic_DNA"/>
</dbReference>
<evidence type="ECO:0000256" key="8">
    <source>
        <dbReference type="SAM" id="Phobius"/>
    </source>
</evidence>
<dbReference type="EC" id="3.4.21.-" evidence="11"/>
<dbReference type="Gene3D" id="3.90.226.10">
    <property type="entry name" value="2-enoyl-CoA Hydratase, Chain A, domain 1"/>
    <property type="match status" value="3"/>
</dbReference>
<evidence type="ECO:0000256" key="4">
    <source>
        <dbReference type="ARBA" id="ARBA00022801"/>
    </source>
</evidence>
<evidence type="ECO:0000256" key="6">
    <source>
        <dbReference type="ARBA" id="ARBA00023136"/>
    </source>
</evidence>
<keyword evidence="4 11" id="KW-0378">Hydrolase</keyword>
<comment type="subcellular location">
    <subcellularLocation>
        <location evidence="1">Membrane</location>
    </subcellularLocation>
</comment>
<evidence type="ECO:0000256" key="1">
    <source>
        <dbReference type="ARBA" id="ARBA00004370"/>
    </source>
</evidence>
<proteinExistence type="inferred from homology"/>
<keyword evidence="5" id="KW-0720">Serine protease</keyword>
<accession>A0A1N6MYG2</accession>
<comment type="similarity">
    <text evidence="2">Belongs to the peptidase S49 family.</text>
</comment>
<evidence type="ECO:0000256" key="2">
    <source>
        <dbReference type="ARBA" id="ARBA00008683"/>
    </source>
</evidence>
<dbReference type="GO" id="GO:0008236">
    <property type="term" value="F:serine-type peptidase activity"/>
    <property type="evidence" value="ECO:0007669"/>
    <property type="project" value="UniProtKB-KW"/>
</dbReference>
<dbReference type="NCBIfam" id="TIGR00706">
    <property type="entry name" value="SppA_dom"/>
    <property type="match status" value="1"/>
</dbReference>
<feature type="transmembrane region" description="Helical" evidence="8">
    <location>
        <begin position="21"/>
        <end position="45"/>
    </location>
</feature>
<dbReference type="NCBIfam" id="NF008195">
    <property type="entry name" value="PRK10949.1"/>
    <property type="match status" value="1"/>
</dbReference>
<dbReference type="GO" id="GO:0016020">
    <property type="term" value="C:membrane"/>
    <property type="evidence" value="ECO:0007669"/>
    <property type="project" value="UniProtKB-SubCell"/>
</dbReference>
<evidence type="ECO:0000256" key="3">
    <source>
        <dbReference type="ARBA" id="ARBA00022670"/>
    </source>
</evidence>
<evidence type="ECO:0000256" key="5">
    <source>
        <dbReference type="ARBA" id="ARBA00022825"/>
    </source>
</evidence>
<dbReference type="SUPFAM" id="SSF52096">
    <property type="entry name" value="ClpP/crotonase"/>
    <property type="match status" value="2"/>
</dbReference>
<dbReference type="AlphaFoldDB" id="A0A1N6MYG2"/>
<dbReference type="InterPro" id="IPR004634">
    <property type="entry name" value="Pept_S49_pIV"/>
</dbReference>
<dbReference type="Proteomes" id="UP000196435">
    <property type="component" value="Unassembled WGS sequence"/>
</dbReference>
<keyword evidence="8" id="KW-0812">Transmembrane</keyword>
<sequence>MHTLWKFIAGLLKWSWRLLNFIRQLISNLLFIIFIVLVSIGVLIYKEQFPADDNDYHGALYVNLSGIVVDRISARNPLDQLSLDLLYSSGNRTQQTSVFDIVDSIRRAKNDDKITGMVLKLDDFVGADQASMRYIGKVINEFKRSGKSVIAIGHHYDQQQYYLASYADKIFLTPQGGVSLKGFSNNHLFYKSLLENLKVSTHIFRVGTYKSAVEPMMRNNMSDAARTADSLWLNELWQNYRQDIAVNRKIPVNQVLPEPSVFIEKLRKAGGNSALYALQNGLVDNISPLNVIEKKLENKFGWDKKNQHFNYISINDYIAKQPVENTYQNDGNIAVIIVEGEIMDGKQSGDIAGSDTIAAQLREARLNPNIKAIILRVNSPGGSISASEHIRSELVAIREGTDENGKKINQKPIVVSMGGLAASGGYWVSTPADYIIASPNTLTGSIGVFGAINTFEKSLDYLGVNTDGVSTYPLADISATKGINPLFSEVIQLSIENGYRQFIGLVADSRHKTVTEIEKIAEGRVWSGSDAKKYGLVDQLGDFDDAVKKASELAGLKSVSLNWMHPELSFTEKLIIGFSSSAQAIMPNALQSMLPAPFAQVAQDMKKQSAFYNHMNDPQNIYAFCLNCSDIR</sequence>
<dbReference type="InterPro" id="IPR047217">
    <property type="entry name" value="S49_SppA_67K_type_N"/>
</dbReference>
<protein>
    <submittedName>
        <fullName evidence="11">Protease 4</fullName>
        <ecNumber evidence="11">3.4.21.-</ecNumber>
    </submittedName>
    <submittedName>
        <fullName evidence="10">Signal peptide peptidase SppA</fullName>
    </submittedName>
</protein>
<feature type="active site" description="Nucleophile" evidence="7">
    <location>
        <position position="423"/>
    </location>
</feature>
<dbReference type="Proteomes" id="UP000224871">
    <property type="component" value="Unassembled WGS sequence"/>
</dbReference>
<dbReference type="NCBIfam" id="TIGR00705">
    <property type="entry name" value="SppA_67K"/>
    <property type="match status" value="1"/>
</dbReference>
<keyword evidence="6 8" id="KW-0472">Membrane</keyword>
<reference evidence="10 13" key="3">
    <citation type="journal article" date="2017" name="Nat. Microbiol.">
        <title>Natural product diversity associated with the nematode symbionts Photorhabdus and Xenorhabdus.</title>
        <authorList>
            <person name="Tobias N.J."/>
            <person name="Wolff H."/>
            <person name="Djahanschiri B."/>
            <person name="Grundmann F."/>
            <person name="Kronenwerth M."/>
            <person name="Shi Y.M."/>
            <person name="Simonyi S."/>
            <person name="Grun P."/>
            <person name="Shapiro-Ilan D."/>
            <person name="Pidot S.J."/>
            <person name="Stinear T.P."/>
            <person name="Ebersberger I."/>
            <person name="Bode H.B."/>
        </authorList>
    </citation>
    <scope>NUCLEOTIDE SEQUENCE [LARGE SCALE GENOMIC DNA]</scope>
    <source>
        <strain evidence="10 13">DSM 16336</strain>
    </source>
</reference>
<keyword evidence="3 11" id="KW-0645">Protease</keyword>
<keyword evidence="8" id="KW-1133">Transmembrane helix</keyword>
<dbReference type="PIRSF" id="PIRSF001217">
    <property type="entry name" value="Protease_4_SppA"/>
    <property type="match status" value="1"/>
</dbReference>
<dbReference type="Pfam" id="PF01343">
    <property type="entry name" value="Peptidase_S49"/>
    <property type="match status" value="2"/>
</dbReference>
<reference evidence="11" key="1">
    <citation type="submission" date="2016-12" db="EMBL/GenBank/DDBJ databases">
        <authorList>
            <person name="Song W.-J."/>
            <person name="Kurnit D.M."/>
        </authorList>
    </citation>
    <scope>NUCLEOTIDE SEQUENCE [LARGE SCALE GENOMIC DNA]</scope>
    <source>
        <strain evidence="11">HGB1681</strain>
    </source>
</reference>
<evidence type="ECO:0000259" key="9">
    <source>
        <dbReference type="Pfam" id="PF01343"/>
    </source>
</evidence>
<feature type="domain" description="Peptidase S49" evidence="9">
    <location>
        <begin position="409"/>
        <end position="557"/>
    </location>
</feature>
<organism evidence="11 12">
    <name type="scientific">Xenorhabdus innexi</name>
    <dbReference type="NCBI Taxonomy" id="290109"/>
    <lineage>
        <taxon>Bacteria</taxon>
        <taxon>Pseudomonadati</taxon>
        <taxon>Pseudomonadota</taxon>
        <taxon>Gammaproteobacteria</taxon>
        <taxon>Enterobacterales</taxon>
        <taxon>Morganellaceae</taxon>
        <taxon>Xenorhabdus</taxon>
    </lineage>
</organism>
<dbReference type="InterPro" id="IPR029045">
    <property type="entry name" value="ClpP/crotonase-like_dom_sf"/>
</dbReference>